<feature type="region of interest" description="Disordered" evidence="1">
    <location>
        <begin position="23"/>
        <end position="51"/>
    </location>
</feature>
<dbReference type="SUPFAM" id="SSF47336">
    <property type="entry name" value="ACP-like"/>
    <property type="match status" value="1"/>
</dbReference>
<dbReference type="Pfam" id="PF13193">
    <property type="entry name" value="AMP-binding_C"/>
    <property type="match status" value="1"/>
</dbReference>
<dbReference type="PROSITE" id="PS50075">
    <property type="entry name" value="CARRIER"/>
    <property type="match status" value="1"/>
</dbReference>
<dbReference type="Pfam" id="PF00550">
    <property type="entry name" value="PP-binding"/>
    <property type="match status" value="1"/>
</dbReference>
<gene>
    <name evidence="4" type="ORF">ACFQ4G_09825</name>
</gene>
<feature type="region of interest" description="Disordered" evidence="1">
    <location>
        <begin position="879"/>
        <end position="904"/>
    </location>
</feature>
<dbReference type="InterPro" id="IPR036736">
    <property type="entry name" value="ACP-like_sf"/>
</dbReference>
<dbReference type="InterPro" id="IPR011004">
    <property type="entry name" value="Trimer_LpxA-like_sf"/>
</dbReference>
<sequence>MSSLAETTRPRAETLLDKTGLDITGQDITGQDKTGLDEAGSGATGAPAQPAVLRGESRPDFIRDEVLGEIFADSARLRPDHPAIVDGATRDAAGRHPKFSYAEVEARAGAIARGLAHRGIGPGDVVGLWMARGPDLLIAQIGITMSGAAWLPFDAEAPADRVAVCLGDAEAKALLVSPALAPQAPAGAPALTPEALLAGTPEDAPRPDPRKAGLTPAHPAYLIYTSGSTGLPKGIVISHANICHFLRSGNALYGMRPDDVVFQGASVAFDLSMEEIWVPYLVGATLFVASPAMMGDVEALPDILTRNRITVLDTVPTLLAMLSQTLPSVRLVLLGGEALPEPLVARWATSSRQLFNTYGPTEATVVATAAEMRPGEPVTIGGPIPNYSVYVASEGLELLGPGQQGELLIGGPGVARGYLQRPELTAEKFVANPFASDGTDPVLYRSGDAVSLDARGRIVFHGRIDDQVKIRGFRVELGEIESRIQAQAGINQAAVVLRQDDGVDRLVAFLIPERGTEFDKAALRHTLAEQMPPYMVPGHFEVVEVLPRLTSGKVDRKALRIATLTVADLSGEQELPENETEAAMLAAAKQVFGNQPIPFGADFFTDLGGHSLLAARFVGAVREAPALAAITLQDVYARRTLRAMSEALIERTGGVGTQMAVRDLGFAAPPLLRRFLCGTAQALALPFVIALATSQWLGIFVTYLLLTGGSLGFFGEMAVLLLVYIGINAVTASIAVAAKWLILGRTKPGRYPLWGVYYYRWWLTQRLTPLVHVKWLQGSPAIAIYLRLLGARIGADALISDIEVGAPDLLSVGAGASLGGRLVIANAEIVGNELVIGPVSIGADVAIGTSCVIGPETTIGDFAEIADLTTIPTGTVVGRAEQWDGSPGRKVGMADPADLPEPAQASPRRRAGFLAAYAFLLAAIPAVGLLPIFPAFYIFDQLSDSLSDITDIDYHWYLPLLTWPTAMLMTAGTVLLIAGIRWLVLPRVSSGTYSIHSGFYLRKWAVALAAEVTLETLSSLFATVYMRAWYRLMGARMGQGAEISTNLAGRYDLADIGARNFIADEVVFGEEEVRRGWMHMHPVSTGARVFVGNDAVVPPGAVIPEDMLVGIKSKPPANELMAPGETWFGSPPIKLPSRQKVDLGSDAQTYEPGMGPKLRRGIFEAFSTSFSPMLFITLAISAIDFYFYPAILAQDWTGLAVSFVLVSVAIAFIQSFTVIGVKWLLMGVYQPGMRPMWSWWAMRTEAVAVLYWGLAGKVLLEHLVGTPFLPWMLRLFGAKVGRGVCMLTTDITEFDCVTIGDYSVINRTSALQTHLYEDRIMKVGRVVVGEGVSVGAFSTVLYDTRVGDYARLRPLTIVMKGESIPSHSEWEGAPAVPVIHAKG</sequence>
<dbReference type="EMBL" id="JBHTND010000011">
    <property type="protein sequence ID" value="MFD1301882.1"/>
    <property type="molecule type" value="Genomic_DNA"/>
</dbReference>
<accession>A0ABW3WWY5</accession>
<dbReference type="InterPro" id="IPR012728">
    <property type="entry name" value="Pls/PosA_C"/>
</dbReference>
<dbReference type="Gene3D" id="2.160.10.10">
    <property type="entry name" value="Hexapeptide repeat proteins"/>
    <property type="match status" value="3"/>
</dbReference>
<feature type="transmembrane region" description="Helical" evidence="2">
    <location>
        <begin position="683"/>
        <end position="706"/>
    </location>
</feature>
<dbReference type="CDD" id="cd05930">
    <property type="entry name" value="A_NRPS"/>
    <property type="match status" value="1"/>
</dbReference>
<dbReference type="Proteomes" id="UP001597176">
    <property type="component" value="Unassembled WGS sequence"/>
</dbReference>
<dbReference type="PANTHER" id="PTHR45527:SF1">
    <property type="entry name" value="FATTY ACID SYNTHASE"/>
    <property type="match status" value="1"/>
</dbReference>
<dbReference type="PANTHER" id="PTHR45527">
    <property type="entry name" value="NONRIBOSOMAL PEPTIDE SYNTHETASE"/>
    <property type="match status" value="1"/>
</dbReference>
<evidence type="ECO:0000259" key="3">
    <source>
        <dbReference type="PROSITE" id="PS50075"/>
    </source>
</evidence>
<feature type="domain" description="Carrier" evidence="3">
    <location>
        <begin position="575"/>
        <end position="652"/>
    </location>
</feature>
<dbReference type="RefSeq" id="WP_238202232.1">
    <property type="nucleotide sequence ID" value="NZ_JBHTND010000011.1"/>
</dbReference>
<evidence type="ECO:0000256" key="2">
    <source>
        <dbReference type="SAM" id="Phobius"/>
    </source>
</evidence>
<dbReference type="InterPro" id="IPR009081">
    <property type="entry name" value="PP-bd_ACP"/>
</dbReference>
<feature type="transmembrane region" description="Helical" evidence="2">
    <location>
        <begin position="1162"/>
        <end position="1188"/>
    </location>
</feature>
<feature type="transmembrane region" description="Helical" evidence="2">
    <location>
        <begin position="914"/>
        <end position="939"/>
    </location>
</feature>
<dbReference type="InterPro" id="IPR020845">
    <property type="entry name" value="AMP-binding_CS"/>
</dbReference>
<dbReference type="InterPro" id="IPR045851">
    <property type="entry name" value="AMP-bd_C_sf"/>
</dbReference>
<keyword evidence="2" id="KW-0812">Transmembrane</keyword>
<dbReference type="Gene3D" id="3.30.300.30">
    <property type="match status" value="1"/>
</dbReference>
<dbReference type="InterPro" id="IPR010071">
    <property type="entry name" value="AA_adenyl_dom"/>
</dbReference>
<keyword evidence="2" id="KW-1133">Transmembrane helix</keyword>
<dbReference type="SUPFAM" id="SSF56801">
    <property type="entry name" value="Acetyl-CoA synthetase-like"/>
    <property type="match status" value="1"/>
</dbReference>
<organism evidence="4 5">
    <name type="scientific">Methylobacterium marchantiae</name>
    <dbReference type="NCBI Taxonomy" id="600331"/>
    <lineage>
        <taxon>Bacteria</taxon>
        <taxon>Pseudomonadati</taxon>
        <taxon>Pseudomonadota</taxon>
        <taxon>Alphaproteobacteria</taxon>
        <taxon>Hyphomicrobiales</taxon>
        <taxon>Methylobacteriaceae</taxon>
        <taxon>Methylobacterium</taxon>
    </lineage>
</organism>
<dbReference type="InterPro" id="IPR000873">
    <property type="entry name" value="AMP-dep_synth/lig_dom"/>
</dbReference>
<feature type="transmembrane region" description="Helical" evidence="2">
    <location>
        <begin position="1200"/>
        <end position="1225"/>
    </location>
</feature>
<protein>
    <submittedName>
        <fullName evidence="4">Pls/PosA family non-ribosomal peptide synthetase</fullName>
    </submittedName>
</protein>
<evidence type="ECO:0000313" key="4">
    <source>
        <dbReference type="EMBL" id="MFD1301882.1"/>
    </source>
</evidence>
<dbReference type="Pfam" id="PF00501">
    <property type="entry name" value="AMP-binding"/>
    <property type="match status" value="1"/>
</dbReference>
<dbReference type="InterPro" id="IPR025110">
    <property type="entry name" value="AMP-bd_C"/>
</dbReference>
<name>A0ABW3WWY5_9HYPH</name>
<dbReference type="Gene3D" id="3.40.50.12780">
    <property type="entry name" value="N-terminal domain of ligase-like"/>
    <property type="match status" value="1"/>
</dbReference>
<dbReference type="Gene3D" id="1.10.1200.10">
    <property type="entry name" value="ACP-like"/>
    <property type="match status" value="1"/>
</dbReference>
<dbReference type="SUPFAM" id="SSF51161">
    <property type="entry name" value="Trimeric LpxA-like enzymes"/>
    <property type="match status" value="3"/>
</dbReference>
<dbReference type="NCBIfam" id="TIGR01733">
    <property type="entry name" value="AA-adenyl-dom"/>
    <property type="match status" value="1"/>
</dbReference>
<evidence type="ECO:0000256" key="1">
    <source>
        <dbReference type="SAM" id="MobiDB-lite"/>
    </source>
</evidence>
<reference evidence="5" key="1">
    <citation type="journal article" date="2019" name="Int. J. Syst. Evol. Microbiol.">
        <title>The Global Catalogue of Microorganisms (GCM) 10K type strain sequencing project: providing services to taxonomists for standard genome sequencing and annotation.</title>
        <authorList>
            <consortium name="The Broad Institute Genomics Platform"/>
            <consortium name="The Broad Institute Genome Sequencing Center for Infectious Disease"/>
            <person name="Wu L."/>
            <person name="Ma J."/>
        </authorList>
    </citation>
    <scope>NUCLEOTIDE SEQUENCE [LARGE SCALE GENOMIC DNA]</scope>
    <source>
        <strain evidence="5">CCUG 56108</strain>
    </source>
</reference>
<feature type="transmembrane region" description="Helical" evidence="2">
    <location>
        <begin position="718"/>
        <end position="742"/>
    </location>
</feature>
<comment type="caution">
    <text evidence="4">The sequence shown here is derived from an EMBL/GenBank/DDBJ whole genome shotgun (WGS) entry which is preliminary data.</text>
</comment>
<dbReference type="NCBIfam" id="TIGR02353">
    <property type="entry name" value="NRPS_term_dom"/>
    <property type="match status" value="1"/>
</dbReference>
<evidence type="ECO:0000313" key="5">
    <source>
        <dbReference type="Proteomes" id="UP001597176"/>
    </source>
</evidence>
<dbReference type="InterPro" id="IPR042099">
    <property type="entry name" value="ANL_N_sf"/>
</dbReference>
<proteinExistence type="predicted"/>
<keyword evidence="5" id="KW-1185">Reference proteome</keyword>
<feature type="transmembrane region" description="Helical" evidence="2">
    <location>
        <begin position="960"/>
        <end position="984"/>
    </location>
</feature>
<dbReference type="PROSITE" id="PS00455">
    <property type="entry name" value="AMP_BINDING"/>
    <property type="match status" value="1"/>
</dbReference>
<keyword evidence="2" id="KW-0472">Membrane</keyword>